<dbReference type="EMBL" id="CP034235">
    <property type="protein sequence ID" value="QGQ94106.1"/>
    <property type="molecule type" value="Genomic_DNA"/>
</dbReference>
<keyword evidence="3" id="KW-0813">Transport</keyword>
<evidence type="ECO:0000256" key="1">
    <source>
        <dbReference type="ARBA" id="ARBA00004418"/>
    </source>
</evidence>
<comment type="subcellular location">
    <subcellularLocation>
        <location evidence="1">Periplasm</location>
    </subcellularLocation>
</comment>
<proteinExistence type="inferred from homology"/>
<dbReference type="GO" id="GO:0140104">
    <property type="term" value="F:molecular carrier activity"/>
    <property type="evidence" value="ECO:0007669"/>
    <property type="project" value="InterPro"/>
</dbReference>
<evidence type="ECO:0000256" key="2">
    <source>
        <dbReference type="ARBA" id="ARBA00006099"/>
    </source>
</evidence>
<name>A0A6B8RFG0_9BACL</name>
<dbReference type="NCBIfam" id="NF008022">
    <property type="entry name" value="PRK10752.1"/>
    <property type="match status" value="1"/>
</dbReference>
<dbReference type="NCBIfam" id="TIGR00971">
    <property type="entry name" value="3a0106s03"/>
    <property type="match status" value="1"/>
</dbReference>
<dbReference type="AlphaFoldDB" id="A0A6B8RFG0"/>
<dbReference type="GO" id="GO:1902358">
    <property type="term" value="P:sulfate transmembrane transport"/>
    <property type="evidence" value="ECO:0007669"/>
    <property type="project" value="InterPro"/>
</dbReference>
<evidence type="ECO:0000256" key="6">
    <source>
        <dbReference type="SAM" id="SignalP"/>
    </source>
</evidence>
<keyword evidence="5" id="KW-0574">Periplasm</keyword>
<dbReference type="PROSITE" id="PS51257">
    <property type="entry name" value="PROKAR_LIPOPROTEIN"/>
    <property type="match status" value="1"/>
</dbReference>
<evidence type="ECO:0000256" key="3">
    <source>
        <dbReference type="ARBA" id="ARBA00022448"/>
    </source>
</evidence>
<dbReference type="SUPFAM" id="SSF53850">
    <property type="entry name" value="Periplasmic binding protein-like II"/>
    <property type="match status" value="1"/>
</dbReference>
<organism evidence="7 8">
    <name type="scientific">Paenibacillus psychroresistens</name>
    <dbReference type="NCBI Taxonomy" id="1778678"/>
    <lineage>
        <taxon>Bacteria</taxon>
        <taxon>Bacillati</taxon>
        <taxon>Bacillota</taxon>
        <taxon>Bacilli</taxon>
        <taxon>Bacillales</taxon>
        <taxon>Paenibacillaceae</taxon>
        <taxon>Paenibacillus</taxon>
    </lineage>
</organism>
<evidence type="ECO:0000313" key="7">
    <source>
        <dbReference type="EMBL" id="QGQ94106.1"/>
    </source>
</evidence>
<protein>
    <submittedName>
        <fullName evidence="7">Sulfate ABC transporter substrate-binding protein</fullName>
    </submittedName>
</protein>
<dbReference type="PANTHER" id="PTHR30368:SF2">
    <property type="entry name" value="SULFATE-BINDING PROTEIN"/>
    <property type="match status" value="1"/>
</dbReference>
<keyword evidence="8" id="KW-1185">Reference proteome</keyword>
<accession>A0A6B8RFG0</accession>
<feature type="chain" id="PRO_5038360500" evidence="6">
    <location>
        <begin position="30"/>
        <end position="349"/>
    </location>
</feature>
<reference evidence="8" key="1">
    <citation type="submission" date="2018-11" db="EMBL/GenBank/DDBJ databases">
        <title>Complete genome sequence of Paenibacillus sp. ML311-T8.</title>
        <authorList>
            <person name="Nam Y.-D."/>
            <person name="Kang J."/>
            <person name="Chung W.-H."/>
            <person name="Park Y.S."/>
        </authorList>
    </citation>
    <scope>NUCLEOTIDE SEQUENCE [LARGE SCALE GENOMIC DNA]</scope>
    <source>
        <strain evidence="8">ML311-T8</strain>
    </source>
</reference>
<comment type="similarity">
    <text evidence="2">Belongs to the prokaryotic sulfate-binding protein family.</text>
</comment>
<gene>
    <name evidence="7" type="ORF">EHS13_03890</name>
</gene>
<dbReference type="Gene3D" id="3.40.190.10">
    <property type="entry name" value="Periplasmic binding protein-like II"/>
    <property type="match status" value="2"/>
</dbReference>
<dbReference type="InterPro" id="IPR005669">
    <property type="entry name" value="Thiosulph/SO4-bd"/>
</dbReference>
<evidence type="ECO:0000256" key="4">
    <source>
        <dbReference type="ARBA" id="ARBA00022729"/>
    </source>
</evidence>
<feature type="signal peptide" evidence="6">
    <location>
        <begin position="1"/>
        <end position="29"/>
    </location>
</feature>
<dbReference type="OrthoDB" id="9802127at2"/>
<dbReference type="PANTHER" id="PTHR30368">
    <property type="entry name" value="SULFATE-BINDING PROTEIN"/>
    <property type="match status" value="1"/>
</dbReference>
<evidence type="ECO:0000313" key="8">
    <source>
        <dbReference type="Proteomes" id="UP000426246"/>
    </source>
</evidence>
<evidence type="ECO:0000256" key="5">
    <source>
        <dbReference type="ARBA" id="ARBA00022764"/>
    </source>
</evidence>
<dbReference type="Proteomes" id="UP000426246">
    <property type="component" value="Chromosome"/>
</dbReference>
<dbReference type="KEGG" id="ppsc:EHS13_03890"/>
<keyword evidence="4 6" id="KW-0732">Signal</keyword>
<dbReference type="GO" id="GO:0042597">
    <property type="term" value="C:periplasmic space"/>
    <property type="evidence" value="ECO:0007669"/>
    <property type="project" value="UniProtKB-SubCell"/>
</dbReference>
<dbReference type="Pfam" id="PF13531">
    <property type="entry name" value="SBP_bac_11"/>
    <property type="match status" value="1"/>
</dbReference>
<dbReference type="RefSeq" id="WP_155699104.1">
    <property type="nucleotide sequence ID" value="NZ_CP034235.1"/>
</dbReference>
<sequence>MNKKRFYGLLFLTAIILVLSACSSKSDNAEAEATKSDYTKAVELNHATTDEASSFFKAIDTSFIPYWSEKTKQTVTIKESLGNSTKQSQAIMDGQLKADVVSLGVGLDIDAIQTKGLIKEGWQQRLENNSSPYTTAIAFVVRKGNPKEIKEWEDLVKPDIQIIATNPKTYSDARWSYLAAWANGLNENGDEEQAKTFVKTLYANVPELYADVAASKSAFLDNNKGDIWITTELEALQLASTTGKDTIEVIVPSITLSVEPIVSVIDSNATSDGTSEVATAYLNFLYTEEAQTIAAKNYYRPRLASVAEQFPEQFPDVTLLTVDDDLGGWDDLQKAHFVDGGIFDQLVKK</sequence>